<dbReference type="UniPathway" id="UPA00251">
    <property type="reaction ID" value="UER00324"/>
</dbReference>
<comment type="cofactor">
    <cofactor evidence="7">
        <name>FMN</name>
        <dbReference type="ChEBI" id="CHEBI:58210"/>
    </cofactor>
    <text evidence="7">Binds 1 FMN non-covalently per subunit.</text>
</comment>
<dbReference type="InterPro" id="IPR026816">
    <property type="entry name" value="Flavodoxin_dom"/>
</dbReference>
<evidence type="ECO:0000256" key="5">
    <source>
        <dbReference type="ARBA" id="ARBA00023136"/>
    </source>
</evidence>
<dbReference type="STRING" id="1267021.FPB0191_00216"/>
<evidence type="ECO:0000313" key="11">
    <source>
        <dbReference type="Proteomes" id="UP000030901"/>
    </source>
</evidence>
<dbReference type="EMBL" id="QGLM01000003">
    <property type="protein sequence ID" value="PXY96865.1"/>
    <property type="molecule type" value="Genomic_DNA"/>
</dbReference>
<evidence type="ECO:0000256" key="1">
    <source>
        <dbReference type="ARBA" id="ARBA00022630"/>
    </source>
</evidence>
<keyword evidence="7" id="KW-1003">Cell membrane</keyword>
<comment type="subcellular location">
    <subcellularLocation>
        <location evidence="7">Cell membrane</location>
        <topology evidence="7">Peripheral membrane protein</topology>
    </subcellularLocation>
</comment>
<dbReference type="GO" id="GO:0070819">
    <property type="term" value="F:menaquinone-dependent protoporphyrinogen oxidase activity"/>
    <property type="evidence" value="ECO:0007669"/>
    <property type="project" value="UniProtKB-UniRule"/>
</dbReference>
<keyword evidence="6 7" id="KW-0627">Porphyrin biosynthesis</keyword>
<dbReference type="GO" id="GO:0005886">
    <property type="term" value="C:plasma membrane"/>
    <property type="evidence" value="ECO:0007669"/>
    <property type="project" value="UniProtKB-SubCell"/>
</dbReference>
<dbReference type="Proteomes" id="UP000247838">
    <property type="component" value="Unassembled WGS sequence"/>
</dbReference>
<comment type="catalytic activity">
    <reaction evidence="7">
        <text>protoporphyrinogen IX + 3 a ubiquinone = protoporphyrin IX + 3 a ubiquinol</text>
        <dbReference type="Rhea" id="RHEA:63936"/>
        <dbReference type="Rhea" id="RHEA-COMP:9565"/>
        <dbReference type="Rhea" id="RHEA-COMP:9566"/>
        <dbReference type="ChEBI" id="CHEBI:16389"/>
        <dbReference type="ChEBI" id="CHEBI:17976"/>
        <dbReference type="ChEBI" id="CHEBI:57306"/>
        <dbReference type="ChEBI" id="CHEBI:57307"/>
    </reaction>
</comment>
<reference evidence="10 12" key="2">
    <citation type="submission" date="2018-05" db="EMBL/GenBank/DDBJ databases">
        <title>Reference genomes for bee gut microbiota database.</title>
        <authorList>
            <person name="Ellegaard K.M."/>
        </authorList>
    </citation>
    <scope>NUCLEOTIDE SEQUENCE [LARGE SCALE GENOMIC DNA]</scope>
    <source>
        <strain evidence="10 12">ESL0167</strain>
    </source>
</reference>
<comment type="catalytic activity">
    <reaction evidence="7">
        <text>protoporphyrinogen IX + 3 a quinone = protoporphyrin IX + 3 a quinol</text>
        <dbReference type="Rhea" id="RHEA:65032"/>
        <dbReference type="ChEBI" id="CHEBI:24646"/>
        <dbReference type="ChEBI" id="CHEBI:57306"/>
        <dbReference type="ChEBI" id="CHEBI:57307"/>
        <dbReference type="ChEBI" id="CHEBI:132124"/>
        <dbReference type="EC" id="1.3.5.3"/>
    </reaction>
</comment>
<keyword evidence="4 7" id="KW-0560">Oxidoreductase</keyword>
<protein>
    <recommendedName>
        <fullName evidence="7">Protoporphyrinogen IX dehydrogenase [quinone]</fullName>
        <ecNumber evidence="7">1.3.5.3</ecNumber>
    </recommendedName>
    <alternativeName>
        <fullName evidence="7">Protoporphyrinogen IX dehydrogenase [menaquinone]</fullName>
    </alternativeName>
    <alternativeName>
        <fullName evidence="7">Protoporphyrinogen IX dehydrogenase [ubiquinone]</fullName>
    </alternativeName>
    <alternativeName>
        <fullName evidence="7">Protoporphyrinogen oxidase</fullName>
        <shortName evidence="7">PPO</shortName>
    </alternativeName>
</protein>
<dbReference type="InterPro" id="IPR029039">
    <property type="entry name" value="Flavoprotein-like_sf"/>
</dbReference>
<evidence type="ECO:0000256" key="3">
    <source>
        <dbReference type="ARBA" id="ARBA00022741"/>
    </source>
</evidence>
<dbReference type="Gene3D" id="3.40.50.360">
    <property type="match status" value="1"/>
</dbReference>
<dbReference type="GO" id="GO:0006782">
    <property type="term" value="P:protoporphyrinogen IX biosynthetic process"/>
    <property type="evidence" value="ECO:0007669"/>
    <property type="project" value="UniProtKB-UniRule"/>
</dbReference>
<feature type="domain" description="Flavodoxin" evidence="8">
    <location>
        <begin position="4"/>
        <end position="151"/>
    </location>
</feature>
<organism evidence="9 11">
    <name type="scientific">Frischella perrara</name>
    <dbReference type="NCBI Taxonomy" id="1267021"/>
    <lineage>
        <taxon>Bacteria</taxon>
        <taxon>Pseudomonadati</taxon>
        <taxon>Pseudomonadota</taxon>
        <taxon>Gammaproteobacteria</taxon>
        <taxon>Orbales</taxon>
        <taxon>Orbaceae</taxon>
        <taxon>Frischella</taxon>
    </lineage>
</organism>
<proteinExistence type="inferred from homology"/>
<evidence type="ECO:0000259" key="8">
    <source>
        <dbReference type="Pfam" id="PF12724"/>
    </source>
</evidence>
<dbReference type="OrthoDB" id="9795729at2"/>
<comment type="pathway">
    <text evidence="7">Porphyrin-containing compound metabolism; protoporphyrin-IX biosynthesis; protoporphyrin-IX from protoporphyrinogen-IX: step 1/1.</text>
</comment>
<dbReference type="InterPro" id="IPR044264">
    <property type="entry name" value="HemG"/>
</dbReference>
<evidence type="ECO:0000313" key="12">
    <source>
        <dbReference type="Proteomes" id="UP000247838"/>
    </source>
</evidence>
<dbReference type="HOGENOM" id="CLU_094839_0_1_6"/>
<dbReference type="Pfam" id="PF12724">
    <property type="entry name" value="Flavodoxin_5"/>
    <property type="match status" value="1"/>
</dbReference>
<comment type="catalytic activity">
    <reaction evidence="7">
        <text>protoporphyrinogen IX + 3 a menaquinone = protoporphyrin IX + 3 a menaquinol</text>
        <dbReference type="Rhea" id="RHEA:27409"/>
        <dbReference type="Rhea" id="RHEA-COMP:9537"/>
        <dbReference type="Rhea" id="RHEA-COMP:9539"/>
        <dbReference type="ChEBI" id="CHEBI:16374"/>
        <dbReference type="ChEBI" id="CHEBI:18151"/>
        <dbReference type="ChEBI" id="CHEBI:57306"/>
        <dbReference type="ChEBI" id="CHEBI:57307"/>
        <dbReference type="EC" id="1.3.5.3"/>
    </reaction>
</comment>
<evidence type="ECO:0000313" key="10">
    <source>
        <dbReference type="EMBL" id="PXY96865.1"/>
    </source>
</evidence>
<evidence type="ECO:0000313" key="9">
    <source>
        <dbReference type="EMBL" id="AJA44072.1"/>
    </source>
</evidence>
<dbReference type="RefSeq" id="WP_039103386.1">
    <property type="nucleotide sequence ID" value="NZ_CALYQC010000027.1"/>
</dbReference>
<keyword evidence="1 7" id="KW-0285">Flavoprotein</keyword>
<comment type="similarity">
    <text evidence="7">Belongs to the HemG family.</text>
</comment>
<dbReference type="KEGG" id="fpp:FPB0191_00216"/>
<reference evidence="9 11" key="1">
    <citation type="journal article" date="2014" name="Appl. Environ. Microbiol.">
        <title>Gut symbionts from distinct hosts exhibit genotoxic activity via divergent colibactin biosynthetic pathways.</title>
        <authorList>
            <person name="Engel P."/>
            <person name="Vizcaino M.I."/>
            <person name="Crawford J.M."/>
        </authorList>
    </citation>
    <scope>NUCLEOTIDE SEQUENCE [LARGE SCALE GENOMIC DNA]</scope>
    <source>
        <strain evidence="9 11">PEB0191</strain>
    </source>
</reference>
<name>A0A0A7RZN5_FRIPE</name>
<keyword evidence="3 7" id="KW-0547">Nucleotide-binding</keyword>
<dbReference type="GO" id="GO:0004729">
    <property type="term" value="F:oxygen-dependent protoporphyrinogen oxidase activity"/>
    <property type="evidence" value="ECO:0007669"/>
    <property type="project" value="InterPro"/>
</dbReference>
<gene>
    <name evidence="7" type="primary">hemG</name>
    <name evidence="10" type="ORF">DKK76_01065</name>
    <name evidence="9" type="ORF">FPB0191_00216</name>
</gene>
<keyword evidence="11" id="KW-1185">Reference proteome</keyword>
<keyword evidence="5" id="KW-0472">Membrane</keyword>
<dbReference type="AlphaFoldDB" id="A0A0A7RZN5"/>
<dbReference type="Proteomes" id="UP000030901">
    <property type="component" value="Chromosome"/>
</dbReference>
<dbReference type="SUPFAM" id="SSF52218">
    <property type="entry name" value="Flavoproteins"/>
    <property type="match status" value="1"/>
</dbReference>
<keyword evidence="2 7" id="KW-0288">FMN</keyword>
<dbReference type="HAMAP" id="MF_00853">
    <property type="entry name" value="HemG"/>
    <property type="match status" value="1"/>
</dbReference>
<evidence type="ECO:0000256" key="7">
    <source>
        <dbReference type="HAMAP-Rule" id="MF_00853"/>
    </source>
</evidence>
<dbReference type="GO" id="GO:0010181">
    <property type="term" value="F:FMN binding"/>
    <property type="evidence" value="ECO:0007669"/>
    <property type="project" value="UniProtKB-UniRule"/>
</dbReference>
<evidence type="ECO:0000256" key="4">
    <source>
        <dbReference type="ARBA" id="ARBA00023002"/>
    </source>
</evidence>
<dbReference type="EC" id="1.3.5.3" evidence="7"/>
<sequence length="179" mass="21425">MKTLLLYTTNEHQTEKIMQRIHEQLSSPFECDLVELKDLNQIELSRYKAIIIGTSIRYGFYSKLIKQFINNNYQQLNQMPSAFFGVNLIARKANKNTPETNLYTRKFLSKIKWIPKLKAVFAGALYYPRYNWFDRNMIRFIMWLGKGDTDVSKPMIEYTNWNNVDLFAQQFKDMFNKFE</sequence>
<evidence type="ECO:0000256" key="6">
    <source>
        <dbReference type="ARBA" id="ARBA00023244"/>
    </source>
</evidence>
<accession>A0A0A7RZN5</accession>
<dbReference type="PANTHER" id="PTHR38030:SF2">
    <property type="entry name" value="PROTOPORPHYRINOGEN IX DEHYDROGENASE [QUINONE]"/>
    <property type="match status" value="1"/>
</dbReference>
<comment type="function">
    <text evidence="7">Catalyzes the 6-electron oxidation of protoporphyrinogen IX to form protoporphyrin IX; under anaerobic conditions uses menaquinone as an electron acceptor, under aerobic conditions uses ubiquinone as an electron acceptor.</text>
</comment>
<dbReference type="PANTHER" id="PTHR38030">
    <property type="entry name" value="PROTOPORPHYRINOGEN IX DEHYDROGENASE [MENAQUINONE]"/>
    <property type="match status" value="1"/>
</dbReference>
<dbReference type="InterPro" id="IPR052200">
    <property type="entry name" value="Protoporphyrinogen_IX_DH"/>
</dbReference>
<dbReference type="EMBL" id="CP009056">
    <property type="protein sequence ID" value="AJA44072.1"/>
    <property type="molecule type" value="Genomic_DNA"/>
</dbReference>
<dbReference type="NCBIfam" id="NF008316">
    <property type="entry name" value="PRK11104.1"/>
    <property type="match status" value="1"/>
</dbReference>
<evidence type="ECO:0000256" key="2">
    <source>
        <dbReference type="ARBA" id="ARBA00022643"/>
    </source>
</evidence>